<reference evidence="1" key="1">
    <citation type="submission" date="2014-11" db="EMBL/GenBank/DDBJ databases">
        <authorList>
            <person name="Amaro Gonzalez C."/>
        </authorList>
    </citation>
    <scope>NUCLEOTIDE SEQUENCE</scope>
</reference>
<name>A0A0E9W6H0_ANGAN</name>
<sequence>MGDPLPGGTGVFPGLSLKWWKNTPTVMPAR</sequence>
<proteinExistence type="predicted"/>
<evidence type="ECO:0000313" key="1">
    <source>
        <dbReference type="EMBL" id="JAH85969.1"/>
    </source>
</evidence>
<organism evidence="1">
    <name type="scientific">Anguilla anguilla</name>
    <name type="common">European freshwater eel</name>
    <name type="synonym">Muraena anguilla</name>
    <dbReference type="NCBI Taxonomy" id="7936"/>
    <lineage>
        <taxon>Eukaryota</taxon>
        <taxon>Metazoa</taxon>
        <taxon>Chordata</taxon>
        <taxon>Craniata</taxon>
        <taxon>Vertebrata</taxon>
        <taxon>Euteleostomi</taxon>
        <taxon>Actinopterygii</taxon>
        <taxon>Neopterygii</taxon>
        <taxon>Teleostei</taxon>
        <taxon>Anguilliformes</taxon>
        <taxon>Anguillidae</taxon>
        <taxon>Anguilla</taxon>
    </lineage>
</organism>
<accession>A0A0E9W6H0</accession>
<dbReference type="EMBL" id="GBXM01022608">
    <property type="protein sequence ID" value="JAH85969.1"/>
    <property type="molecule type" value="Transcribed_RNA"/>
</dbReference>
<dbReference type="AlphaFoldDB" id="A0A0E9W6H0"/>
<reference evidence="1" key="2">
    <citation type="journal article" date="2015" name="Fish Shellfish Immunol.">
        <title>Early steps in the European eel (Anguilla anguilla)-Vibrio vulnificus interaction in the gills: Role of the RtxA13 toxin.</title>
        <authorList>
            <person name="Callol A."/>
            <person name="Pajuelo D."/>
            <person name="Ebbesson L."/>
            <person name="Teles M."/>
            <person name="MacKenzie S."/>
            <person name="Amaro C."/>
        </authorList>
    </citation>
    <scope>NUCLEOTIDE SEQUENCE</scope>
</reference>
<protein>
    <submittedName>
        <fullName evidence="1">Uncharacterized protein</fullName>
    </submittedName>
</protein>